<feature type="transmembrane region" description="Helical" evidence="6">
    <location>
        <begin position="33"/>
        <end position="56"/>
    </location>
</feature>
<name>A0A9D5JVB1_9BACT</name>
<evidence type="ECO:0000256" key="2">
    <source>
        <dbReference type="ARBA" id="ARBA00022475"/>
    </source>
</evidence>
<accession>A0A9D5JVB1</accession>
<evidence type="ECO:0008006" key="9">
    <source>
        <dbReference type="Google" id="ProtNLM"/>
    </source>
</evidence>
<dbReference type="PANTHER" id="PTHR32196">
    <property type="entry name" value="ABC TRANSPORTER PERMEASE PROTEIN YPHD-RELATED-RELATED"/>
    <property type="match status" value="1"/>
</dbReference>
<evidence type="ECO:0000256" key="3">
    <source>
        <dbReference type="ARBA" id="ARBA00022692"/>
    </source>
</evidence>
<evidence type="ECO:0000256" key="4">
    <source>
        <dbReference type="ARBA" id="ARBA00022989"/>
    </source>
</evidence>
<dbReference type="Proteomes" id="UP000649604">
    <property type="component" value="Unassembled WGS sequence"/>
</dbReference>
<dbReference type="InterPro" id="IPR001851">
    <property type="entry name" value="ABC_transp_permease"/>
</dbReference>
<comment type="subcellular location">
    <subcellularLocation>
        <location evidence="1">Cell membrane</location>
        <topology evidence="1">Multi-pass membrane protein</topology>
    </subcellularLocation>
</comment>
<keyword evidence="3 6" id="KW-0812">Transmembrane</keyword>
<keyword evidence="4 6" id="KW-1133">Transmembrane helix</keyword>
<keyword evidence="2" id="KW-1003">Cell membrane</keyword>
<dbReference type="Pfam" id="PF02653">
    <property type="entry name" value="BPD_transp_2"/>
    <property type="match status" value="1"/>
</dbReference>
<protein>
    <recommendedName>
        <fullName evidence="9">ABC transporter permease</fullName>
    </recommendedName>
</protein>
<evidence type="ECO:0000313" key="7">
    <source>
        <dbReference type="EMBL" id="MBD3324924.1"/>
    </source>
</evidence>
<feature type="transmembrane region" description="Helical" evidence="6">
    <location>
        <begin position="63"/>
        <end position="83"/>
    </location>
</feature>
<comment type="caution">
    <text evidence="7">The sequence shown here is derived from an EMBL/GenBank/DDBJ whole genome shotgun (WGS) entry which is preliminary data.</text>
</comment>
<evidence type="ECO:0000256" key="1">
    <source>
        <dbReference type="ARBA" id="ARBA00004651"/>
    </source>
</evidence>
<proteinExistence type="predicted"/>
<dbReference type="AlphaFoldDB" id="A0A9D5JVB1"/>
<evidence type="ECO:0000313" key="8">
    <source>
        <dbReference type="Proteomes" id="UP000649604"/>
    </source>
</evidence>
<gene>
    <name evidence="7" type="ORF">GF339_10090</name>
</gene>
<dbReference type="EMBL" id="WJJP01000320">
    <property type="protein sequence ID" value="MBD3324924.1"/>
    <property type="molecule type" value="Genomic_DNA"/>
</dbReference>
<reference evidence="7" key="1">
    <citation type="submission" date="2019-11" db="EMBL/GenBank/DDBJ databases">
        <title>Microbial mats filling the niche in hypersaline microbial mats.</title>
        <authorList>
            <person name="Wong H.L."/>
            <person name="Macleod F.I."/>
            <person name="White R.A. III"/>
            <person name="Burns B.P."/>
        </authorList>
    </citation>
    <scope>NUCLEOTIDE SEQUENCE</scope>
    <source>
        <strain evidence="7">Rbin_158</strain>
    </source>
</reference>
<feature type="transmembrane region" description="Helical" evidence="6">
    <location>
        <begin position="143"/>
        <end position="163"/>
    </location>
</feature>
<organism evidence="7 8">
    <name type="scientific">candidate division KSB3 bacterium</name>
    <dbReference type="NCBI Taxonomy" id="2044937"/>
    <lineage>
        <taxon>Bacteria</taxon>
        <taxon>candidate division KSB3</taxon>
    </lineage>
</organism>
<keyword evidence="5 6" id="KW-0472">Membrane</keyword>
<feature type="transmembrane region" description="Helical" evidence="6">
    <location>
        <begin position="118"/>
        <end position="137"/>
    </location>
</feature>
<evidence type="ECO:0000256" key="6">
    <source>
        <dbReference type="SAM" id="Phobius"/>
    </source>
</evidence>
<feature type="non-terminal residue" evidence="7">
    <location>
        <position position="179"/>
    </location>
</feature>
<dbReference type="GO" id="GO:0005886">
    <property type="term" value="C:plasma membrane"/>
    <property type="evidence" value="ECO:0007669"/>
    <property type="project" value="UniProtKB-SubCell"/>
</dbReference>
<sequence>MNAMEPHDIAKDQQRSLSATIIHGFQQIISHNVFGPLTALIVVSVVFSIGTFGAFLSLDNIQTILSLAGLLAITTLGSSSVILIGGIDLSPEGVIALAAIMCGFLVKNPKTATDIGFLALPVVMLVGLCAGFINGLINTKLKIPSFIATLGMWFATLGLAVIISRGETTPFLDPRLQKL</sequence>
<dbReference type="GO" id="GO:0022857">
    <property type="term" value="F:transmembrane transporter activity"/>
    <property type="evidence" value="ECO:0007669"/>
    <property type="project" value="InterPro"/>
</dbReference>
<evidence type="ECO:0000256" key="5">
    <source>
        <dbReference type="ARBA" id="ARBA00023136"/>
    </source>
</evidence>